<dbReference type="InterPro" id="IPR010028">
    <property type="entry name" value="Acid_phosphatase_pln"/>
</dbReference>
<gene>
    <name evidence="6" type="ORF">BVC80_1791g24</name>
</gene>
<dbReference type="InterPro" id="IPR036412">
    <property type="entry name" value="HAD-like_sf"/>
</dbReference>
<evidence type="ECO:0000256" key="1">
    <source>
        <dbReference type="ARBA" id="ARBA00002410"/>
    </source>
</evidence>
<comment type="similarity">
    <text evidence="5">Belongs to the APS1/VSP family.</text>
</comment>
<protein>
    <submittedName>
        <fullName evidence="6">Acid phosphatase (Class B)</fullName>
    </submittedName>
</protein>
<accession>A0A200QPS3</accession>
<dbReference type="InterPro" id="IPR014403">
    <property type="entry name" value="APS1/VSP"/>
</dbReference>
<dbReference type="NCBIfam" id="TIGR01675">
    <property type="entry name" value="plant-AP"/>
    <property type="match status" value="1"/>
</dbReference>
<dbReference type="EMBL" id="MVGT01001380">
    <property type="protein sequence ID" value="OVA12459.1"/>
    <property type="molecule type" value="Genomic_DNA"/>
</dbReference>
<evidence type="ECO:0000313" key="7">
    <source>
        <dbReference type="Proteomes" id="UP000195402"/>
    </source>
</evidence>
<dbReference type="GO" id="GO:0003993">
    <property type="term" value="F:acid phosphatase activity"/>
    <property type="evidence" value="ECO:0007669"/>
    <property type="project" value="InterPro"/>
</dbReference>
<evidence type="ECO:0000256" key="3">
    <source>
        <dbReference type="ARBA" id="ARBA00022761"/>
    </source>
</evidence>
<dbReference type="GO" id="GO:0045735">
    <property type="term" value="F:nutrient reservoir activity"/>
    <property type="evidence" value="ECO:0007669"/>
    <property type="project" value="UniProtKB-KW"/>
</dbReference>
<dbReference type="AlphaFoldDB" id="A0A200QPS3"/>
<dbReference type="Proteomes" id="UP000195402">
    <property type="component" value="Unassembled WGS sequence"/>
</dbReference>
<dbReference type="Pfam" id="PF03767">
    <property type="entry name" value="Acid_phosphat_B"/>
    <property type="match status" value="1"/>
</dbReference>
<proteinExistence type="inferred from homology"/>
<keyword evidence="7" id="KW-1185">Reference proteome</keyword>
<dbReference type="OMA" id="EECEGYV"/>
<dbReference type="OrthoDB" id="59415at2759"/>
<dbReference type="InterPro" id="IPR023214">
    <property type="entry name" value="HAD_sf"/>
</dbReference>
<dbReference type="PANTHER" id="PTHR31284:SF19">
    <property type="entry name" value="VEGETATIVE STORAGE PROTEIN 1-RELATED"/>
    <property type="match status" value="1"/>
</dbReference>
<evidence type="ECO:0000256" key="4">
    <source>
        <dbReference type="ARBA" id="ARBA00023180"/>
    </source>
</evidence>
<dbReference type="InterPro" id="IPR005519">
    <property type="entry name" value="Acid_phosphat_B-like"/>
</dbReference>
<dbReference type="PIRSF" id="PIRSF002674">
    <property type="entry name" value="VSP"/>
    <property type="match status" value="1"/>
</dbReference>
<reference evidence="6 7" key="1">
    <citation type="journal article" date="2017" name="Mol. Plant">
        <title>The Genome of Medicinal Plant Macleaya cordata Provides New Insights into Benzylisoquinoline Alkaloids Metabolism.</title>
        <authorList>
            <person name="Liu X."/>
            <person name="Liu Y."/>
            <person name="Huang P."/>
            <person name="Ma Y."/>
            <person name="Qing Z."/>
            <person name="Tang Q."/>
            <person name="Cao H."/>
            <person name="Cheng P."/>
            <person name="Zheng Y."/>
            <person name="Yuan Z."/>
            <person name="Zhou Y."/>
            <person name="Liu J."/>
            <person name="Tang Z."/>
            <person name="Zhuo Y."/>
            <person name="Zhang Y."/>
            <person name="Yu L."/>
            <person name="Huang J."/>
            <person name="Yang P."/>
            <person name="Peng Q."/>
            <person name="Zhang J."/>
            <person name="Jiang W."/>
            <person name="Zhang Z."/>
            <person name="Lin K."/>
            <person name="Ro D.K."/>
            <person name="Chen X."/>
            <person name="Xiong X."/>
            <person name="Shang Y."/>
            <person name="Huang S."/>
            <person name="Zeng J."/>
        </authorList>
    </citation>
    <scope>NUCLEOTIDE SEQUENCE [LARGE SCALE GENOMIC DNA]</scope>
    <source>
        <strain evidence="7">cv. BLH2017</strain>
        <tissue evidence="6">Root</tissue>
    </source>
</reference>
<dbReference type="Gene3D" id="3.40.50.1000">
    <property type="entry name" value="HAD superfamily/HAD-like"/>
    <property type="match status" value="1"/>
</dbReference>
<organism evidence="6 7">
    <name type="scientific">Macleaya cordata</name>
    <name type="common">Five-seeded plume-poppy</name>
    <name type="synonym">Bocconia cordata</name>
    <dbReference type="NCBI Taxonomy" id="56857"/>
    <lineage>
        <taxon>Eukaryota</taxon>
        <taxon>Viridiplantae</taxon>
        <taxon>Streptophyta</taxon>
        <taxon>Embryophyta</taxon>
        <taxon>Tracheophyta</taxon>
        <taxon>Spermatophyta</taxon>
        <taxon>Magnoliopsida</taxon>
        <taxon>Ranunculales</taxon>
        <taxon>Papaveraceae</taxon>
        <taxon>Papaveroideae</taxon>
        <taxon>Macleaya</taxon>
    </lineage>
</organism>
<dbReference type="InParanoid" id="A0A200QPS3"/>
<dbReference type="SUPFAM" id="SSF56784">
    <property type="entry name" value="HAD-like"/>
    <property type="match status" value="1"/>
</dbReference>
<name>A0A200QPS3_MACCD</name>
<comment type="function">
    <text evidence="1">May function as somatic storage protein during early seedling development.</text>
</comment>
<sequence>MPEFPYQYTSSGHNPAPAVTSLRGITPTRNWKTVPVQCKDYVGHYMLGHLYRNDSKIVTDEAAKYAQSLNLTGDGKETWVFDIDETTLSNLPYYARHGFGAELYNATAFDAWVDTGNALPLPESLKLYKKLLSLGFKAVFLTGRVEKRRQITEKNLNAAGYQNWEKLLLRQLSDSGKTAVLYKSEQREKLEQQGYRIVGNVGDQWSDILGTNIGSRTFKLPDPMYYIS</sequence>
<comment type="caution">
    <text evidence="6">The sequence shown here is derived from an EMBL/GenBank/DDBJ whole genome shotgun (WGS) entry which is preliminary data.</text>
</comment>
<keyword evidence="2" id="KW-0732">Signal</keyword>
<keyword evidence="3" id="KW-0758">Storage protein</keyword>
<evidence type="ECO:0000256" key="5">
    <source>
        <dbReference type="PIRNR" id="PIRNR002674"/>
    </source>
</evidence>
<keyword evidence="4" id="KW-0325">Glycoprotein</keyword>
<evidence type="ECO:0000256" key="2">
    <source>
        <dbReference type="ARBA" id="ARBA00022729"/>
    </source>
</evidence>
<dbReference type="PANTHER" id="PTHR31284">
    <property type="entry name" value="ACID PHOSPHATASE-LIKE PROTEIN"/>
    <property type="match status" value="1"/>
</dbReference>
<dbReference type="CDD" id="cd07535">
    <property type="entry name" value="HAD_VSP"/>
    <property type="match status" value="1"/>
</dbReference>
<evidence type="ECO:0000313" key="6">
    <source>
        <dbReference type="EMBL" id="OVA12459.1"/>
    </source>
</evidence>